<dbReference type="EMBL" id="OY731404">
    <property type="protein sequence ID" value="CAJ1969637.1"/>
    <property type="molecule type" value="Genomic_DNA"/>
</dbReference>
<feature type="compositionally biased region" description="Basic and acidic residues" evidence="4">
    <location>
        <begin position="91"/>
        <end position="117"/>
    </location>
</feature>
<evidence type="ECO:0000313" key="5">
    <source>
        <dbReference type="EMBL" id="CAJ1969637.1"/>
    </source>
</evidence>
<evidence type="ECO:0000256" key="1">
    <source>
        <dbReference type="ARBA" id="ARBA00004123"/>
    </source>
</evidence>
<feature type="region of interest" description="Disordered" evidence="4">
    <location>
        <begin position="78"/>
        <end position="117"/>
    </location>
</feature>
<comment type="similarity">
    <text evidence="2">Belongs to the NPR1-interactor family.</text>
</comment>
<reference evidence="5" key="1">
    <citation type="submission" date="2023-10" db="EMBL/GenBank/DDBJ databases">
        <authorList>
            <person name="Domelevo Entfellner J.-B."/>
        </authorList>
    </citation>
    <scope>NUCLEOTIDE SEQUENCE</scope>
</reference>
<keyword evidence="6" id="KW-1185">Reference proteome</keyword>
<name>A0AA86T6H6_9FABA</name>
<dbReference type="PANTHER" id="PTHR33669:SF14">
    <property type="entry name" value="NRR REPRESSOR HOMOLOG 3"/>
    <property type="match status" value="1"/>
</dbReference>
<sequence>MEMCASSSKKRKLISREEDEAKMETFFAVVRNIRETRDRWKGLKSGDRKSKRGEIITWKEETRAGVWKPTFQLEDFAEEARRRNSVSDPRASQRENCERKEAEEKEKVRGAFENFHG</sequence>
<dbReference type="GO" id="GO:0010112">
    <property type="term" value="P:regulation of systemic acquired resistance"/>
    <property type="evidence" value="ECO:0007669"/>
    <property type="project" value="InterPro"/>
</dbReference>
<evidence type="ECO:0000313" key="6">
    <source>
        <dbReference type="Proteomes" id="UP001189624"/>
    </source>
</evidence>
<dbReference type="GO" id="GO:0005634">
    <property type="term" value="C:nucleus"/>
    <property type="evidence" value="ECO:0007669"/>
    <property type="project" value="UniProtKB-SubCell"/>
</dbReference>
<dbReference type="Proteomes" id="UP001189624">
    <property type="component" value="Chromosome 7"/>
</dbReference>
<organism evidence="5 6">
    <name type="scientific">Sphenostylis stenocarpa</name>
    <dbReference type="NCBI Taxonomy" id="92480"/>
    <lineage>
        <taxon>Eukaryota</taxon>
        <taxon>Viridiplantae</taxon>
        <taxon>Streptophyta</taxon>
        <taxon>Embryophyta</taxon>
        <taxon>Tracheophyta</taxon>
        <taxon>Spermatophyta</taxon>
        <taxon>Magnoliopsida</taxon>
        <taxon>eudicotyledons</taxon>
        <taxon>Gunneridae</taxon>
        <taxon>Pentapetalae</taxon>
        <taxon>rosids</taxon>
        <taxon>fabids</taxon>
        <taxon>Fabales</taxon>
        <taxon>Fabaceae</taxon>
        <taxon>Papilionoideae</taxon>
        <taxon>50 kb inversion clade</taxon>
        <taxon>NPAAA clade</taxon>
        <taxon>indigoferoid/millettioid clade</taxon>
        <taxon>Phaseoleae</taxon>
        <taxon>Sphenostylis</taxon>
    </lineage>
</organism>
<dbReference type="AlphaFoldDB" id="A0AA86T6H6"/>
<evidence type="ECO:0000256" key="4">
    <source>
        <dbReference type="SAM" id="MobiDB-lite"/>
    </source>
</evidence>
<accession>A0AA86T6H6</accession>
<evidence type="ECO:0000256" key="3">
    <source>
        <dbReference type="ARBA" id="ARBA00023242"/>
    </source>
</evidence>
<comment type="subcellular location">
    <subcellularLocation>
        <location evidence="1">Nucleus</location>
    </subcellularLocation>
</comment>
<keyword evidence="3" id="KW-0539">Nucleus</keyword>
<dbReference type="PANTHER" id="PTHR33669">
    <property type="entry name" value="PROTEIN NEGATIVE REGULATOR OF RESISTANCE"/>
    <property type="match status" value="1"/>
</dbReference>
<protein>
    <submittedName>
        <fullName evidence="5">Uncharacterized protein</fullName>
    </submittedName>
</protein>
<gene>
    <name evidence="5" type="ORF">AYBTSS11_LOCUS22364</name>
</gene>
<proteinExistence type="inferred from homology"/>
<dbReference type="Gramene" id="rna-AYBTSS11_LOCUS22364">
    <property type="protein sequence ID" value="CAJ1969637.1"/>
    <property type="gene ID" value="gene-AYBTSS11_LOCUS22364"/>
</dbReference>
<dbReference type="InterPro" id="IPR031425">
    <property type="entry name" value="NPR1/NH1-interacting"/>
</dbReference>
<dbReference type="Pfam" id="PF15699">
    <property type="entry name" value="NPR1_interact"/>
    <property type="match status" value="1"/>
</dbReference>
<evidence type="ECO:0000256" key="2">
    <source>
        <dbReference type="ARBA" id="ARBA00009937"/>
    </source>
</evidence>